<evidence type="ECO:0000313" key="1">
    <source>
        <dbReference type="EMBL" id="MPC40153.1"/>
    </source>
</evidence>
<dbReference type="AlphaFoldDB" id="A0A5B7F4W3"/>
<evidence type="ECO:0000313" key="2">
    <source>
        <dbReference type="Proteomes" id="UP000324222"/>
    </source>
</evidence>
<comment type="caution">
    <text evidence="1">The sequence shown here is derived from an EMBL/GenBank/DDBJ whole genome shotgun (WGS) entry which is preliminary data.</text>
</comment>
<dbReference type="EMBL" id="VSRR010004598">
    <property type="protein sequence ID" value="MPC40153.1"/>
    <property type="molecule type" value="Genomic_DNA"/>
</dbReference>
<keyword evidence="2" id="KW-1185">Reference proteome</keyword>
<reference evidence="1 2" key="1">
    <citation type="submission" date="2019-05" db="EMBL/GenBank/DDBJ databases">
        <title>Another draft genome of Portunus trituberculatus and its Hox gene families provides insights of decapod evolution.</title>
        <authorList>
            <person name="Jeong J.-H."/>
            <person name="Song I."/>
            <person name="Kim S."/>
            <person name="Choi T."/>
            <person name="Kim D."/>
            <person name="Ryu S."/>
            <person name="Kim W."/>
        </authorList>
    </citation>
    <scope>NUCLEOTIDE SEQUENCE [LARGE SCALE GENOMIC DNA]</scope>
    <source>
        <tissue evidence="1">Muscle</tissue>
    </source>
</reference>
<sequence length="76" mass="8286">MRGVLTCVRAAANLHHLLIVDTLSLAGYPLSVLTLPPSLCILRAPSSLLHFLHTASLSHIPRYFTHRSSLQSSIAK</sequence>
<name>A0A5B7F4W3_PORTR</name>
<accession>A0A5B7F4W3</accession>
<proteinExistence type="predicted"/>
<dbReference type="Proteomes" id="UP000324222">
    <property type="component" value="Unassembled WGS sequence"/>
</dbReference>
<protein>
    <submittedName>
        <fullName evidence="1">Uncharacterized protein</fullName>
    </submittedName>
</protein>
<organism evidence="1 2">
    <name type="scientific">Portunus trituberculatus</name>
    <name type="common">Swimming crab</name>
    <name type="synonym">Neptunus trituberculatus</name>
    <dbReference type="NCBI Taxonomy" id="210409"/>
    <lineage>
        <taxon>Eukaryota</taxon>
        <taxon>Metazoa</taxon>
        <taxon>Ecdysozoa</taxon>
        <taxon>Arthropoda</taxon>
        <taxon>Crustacea</taxon>
        <taxon>Multicrustacea</taxon>
        <taxon>Malacostraca</taxon>
        <taxon>Eumalacostraca</taxon>
        <taxon>Eucarida</taxon>
        <taxon>Decapoda</taxon>
        <taxon>Pleocyemata</taxon>
        <taxon>Brachyura</taxon>
        <taxon>Eubrachyura</taxon>
        <taxon>Portunoidea</taxon>
        <taxon>Portunidae</taxon>
        <taxon>Portuninae</taxon>
        <taxon>Portunus</taxon>
    </lineage>
</organism>
<gene>
    <name evidence="1" type="ORF">E2C01_033708</name>
</gene>